<dbReference type="PROSITE" id="PS00018">
    <property type="entry name" value="EF_HAND_1"/>
    <property type="match status" value="1"/>
</dbReference>
<dbReference type="InterPro" id="IPR002048">
    <property type="entry name" value="EF_hand_dom"/>
</dbReference>
<keyword evidence="1" id="KW-0106">Calcium</keyword>
<dbReference type="AlphaFoldDB" id="A0A061EZ98"/>
<dbReference type="InParanoid" id="A0A061EZ98"/>
<dbReference type="InterPro" id="IPR011992">
    <property type="entry name" value="EF-hand-dom_pair"/>
</dbReference>
<evidence type="ECO:0000313" key="3">
    <source>
        <dbReference type="EMBL" id="EOY09702.1"/>
    </source>
</evidence>
<dbReference type="SUPFAM" id="SSF47473">
    <property type="entry name" value="EF-hand"/>
    <property type="match status" value="1"/>
</dbReference>
<dbReference type="CDD" id="cd00051">
    <property type="entry name" value="EFh"/>
    <property type="match status" value="1"/>
</dbReference>
<gene>
    <name evidence="3" type="ORF">TCM_025095</name>
</gene>
<reference evidence="3 4" key="1">
    <citation type="journal article" date="2013" name="Genome Biol.">
        <title>The genome sequence of the most widely cultivated cacao type and its use to identify candidate genes regulating pod color.</title>
        <authorList>
            <person name="Motamayor J.C."/>
            <person name="Mockaitis K."/>
            <person name="Schmutz J."/>
            <person name="Haiminen N."/>
            <person name="Iii D.L."/>
            <person name="Cornejo O."/>
            <person name="Findley S.D."/>
            <person name="Zheng P."/>
            <person name="Utro F."/>
            <person name="Royaert S."/>
            <person name="Saski C."/>
            <person name="Jenkins J."/>
            <person name="Podicheti R."/>
            <person name="Zhao M."/>
            <person name="Scheffler B.E."/>
            <person name="Stack J.C."/>
            <person name="Feltus F.A."/>
            <person name="Mustiga G.M."/>
            <person name="Amores F."/>
            <person name="Phillips W."/>
            <person name="Marelli J.P."/>
            <person name="May G.D."/>
            <person name="Shapiro H."/>
            <person name="Ma J."/>
            <person name="Bustamante C.D."/>
            <person name="Schnell R.J."/>
            <person name="Main D."/>
            <person name="Gilbert D."/>
            <person name="Parida L."/>
            <person name="Kuhn D.N."/>
        </authorList>
    </citation>
    <scope>NUCLEOTIDE SEQUENCE [LARGE SCALE GENOMIC DNA]</scope>
    <source>
        <strain evidence="4">cv. Matina 1-6</strain>
    </source>
</reference>
<sequence length="97" mass="11059">MPMLRCNIPASLVRAPYQRETKGCFPCFGRQKELHYTGEQLKAIFRRFDSDGDGRLGKQDLRNAFNILCSRLPRYRAFAALRGADENGDGYVEIDGK</sequence>
<dbReference type="Gene3D" id="1.10.238.10">
    <property type="entry name" value="EF-hand"/>
    <property type="match status" value="1"/>
</dbReference>
<keyword evidence="4" id="KW-1185">Reference proteome</keyword>
<name>A0A061EZ98_THECC</name>
<evidence type="ECO:0000313" key="4">
    <source>
        <dbReference type="Proteomes" id="UP000026915"/>
    </source>
</evidence>
<dbReference type="InterPro" id="IPR018247">
    <property type="entry name" value="EF_Hand_1_Ca_BS"/>
</dbReference>
<dbReference type="SMART" id="SM00054">
    <property type="entry name" value="EFh"/>
    <property type="match status" value="1"/>
</dbReference>
<evidence type="ECO:0000256" key="1">
    <source>
        <dbReference type="ARBA" id="ARBA00022837"/>
    </source>
</evidence>
<dbReference type="Pfam" id="PF13405">
    <property type="entry name" value="EF-hand_6"/>
    <property type="match status" value="1"/>
</dbReference>
<accession>A0A061EZ98</accession>
<proteinExistence type="predicted"/>
<dbReference type="HOGENOM" id="CLU_2350906_0_0_1"/>
<dbReference type="GO" id="GO:0005509">
    <property type="term" value="F:calcium ion binding"/>
    <property type="evidence" value="ECO:0007669"/>
    <property type="project" value="InterPro"/>
</dbReference>
<dbReference type="Gramene" id="EOY09702">
    <property type="protein sequence ID" value="EOY09702"/>
    <property type="gene ID" value="TCM_025095"/>
</dbReference>
<evidence type="ECO:0000259" key="2">
    <source>
        <dbReference type="PROSITE" id="PS50222"/>
    </source>
</evidence>
<feature type="domain" description="EF-hand" evidence="2">
    <location>
        <begin position="36"/>
        <end position="71"/>
    </location>
</feature>
<dbReference type="Proteomes" id="UP000026915">
    <property type="component" value="Chromosome 5"/>
</dbReference>
<dbReference type="OMA" id="KPCFERV"/>
<protein>
    <recommendedName>
        <fullName evidence="2">EF-hand domain-containing protein</fullName>
    </recommendedName>
</protein>
<dbReference type="EMBL" id="CM001883">
    <property type="protein sequence ID" value="EOY09702.1"/>
    <property type="molecule type" value="Genomic_DNA"/>
</dbReference>
<organism evidence="3 4">
    <name type="scientific">Theobroma cacao</name>
    <name type="common">Cacao</name>
    <name type="synonym">Cocoa</name>
    <dbReference type="NCBI Taxonomy" id="3641"/>
    <lineage>
        <taxon>Eukaryota</taxon>
        <taxon>Viridiplantae</taxon>
        <taxon>Streptophyta</taxon>
        <taxon>Embryophyta</taxon>
        <taxon>Tracheophyta</taxon>
        <taxon>Spermatophyta</taxon>
        <taxon>Magnoliopsida</taxon>
        <taxon>eudicotyledons</taxon>
        <taxon>Gunneridae</taxon>
        <taxon>Pentapetalae</taxon>
        <taxon>rosids</taxon>
        <taxon>malvids</taxon>
        <taxon>Malvales</taxon>
        <taxon>Malvaceae</taxon>
        <taxon>Byttnerioideae</taxon>
        <taxon>Theobroma</taxon>
    </lineage>
</organism>
<dbReference type="PROSITE" id="PS50222">
    <property type="entry name" value="EF_HAND_2"/>
    <property type="match status" value="1"/>
</dbReference>